<feature type="transmembrane region" description="Helical" evidence="6">
    <location>
        <begin position="80"/>
        <end position="101"/>
    </location>
</feature>
<evidence type="ECO:0000256" key="5">
    <source>
        <dbReference type="ARBA" id="ARBA00023136"/>
    </source>
</evidence>
<keyword evidence="5 6" id="KW-0472">Membrane</keyword>
<name>A0ABV2CVY4_9RHOO</name>
<dbReference type="EMBL" id="JBEWLZ010000021">
    <property type="protein sequence ID" value="MET1492095.1"/>
    <property type="molecule type" value="Genomic_DNA"/>
</dbReference>
<sequence length="229" mass="24716">MDSNVINSSTLDHAQSRNRVLRNTYNLLALSMLPTAAGAWLGMKLHVAGMFATSPFMGPLLMLGVMFGLMYAIERNRNSSLGVGLLLGFTFVMGLMLSVTLERTLRFSNGGSLIAMAAGGTAVIFFAMSTLASTIKRDLSGMGKFLFIGTLLLIVASLANIFFQLPALHLALTVITCGLFSAWLMYDLNRIMNGGETSYVSATLAVYLDLYNIFVSLLQILGIFGGDRD</sequence>
<dbReference type="Pfam" id="PF01027">
    <property type="entry name" value="Bax1-I"/>
    <property type="match status" value="1"/>
</dbReference>
<feature type="transmembrane region" description="Helical" evidence="6">
    <location>
        <begin position="198"/>
        <end position="224"/>
    </location>
</feature>
<evidence type="ECO:0000313" key="8">
    <source>
        <dbReference type="Proteomes" id="UP001548590"/>
    </source>
</evidence>
<dbReference type="PANTHER" id="PTHR23291">
    <property type="entry name" value="BAX INHIBITOR-RELATED"/>
    <property type="match status" value="1"/>
</dbReference>
<keyword evidence="8" id="KW-1185">Reference proteome</keyword>
<dbReference type="PANTHER" id="PTHR23291:SF115">
    <property type="entry name" value="MODULATOR OF FTSH PROTEASE YCCA"/>
    <property type="match status" value="1"/>
</dbReference>
<dbReference type="RefSeq" id="WP_345927959.1">
    <property type="nucleotide sequence ID" value="NZ_JBDIVF010000005.1"/>
</dbReference>
<dbReference type="CDD" id="cd10433">
    <property type="entry name" value="YccA_like"/>
    <property type="match status" value="1"/>
</dbReference>
<evidence type="ECO:0000256" key="1">
    <source>
        <dbReference type="ARBA" id="ARBA00004651"/>
    </source>
</evidence>
<feature type="transmembrane region" description="Helical" evidence="6">
    <location>
        <begin position="55"/>
        <end position="73"/>
    </location>
</feature>
<comment type="caution">
    <text evidence="7">The sequence shown here is derived from an EMBL/GenBank/DDBJ whole genome shotgun (WGS) entry which is preliminary data.</text>
</comment>
<gene>
    <name evidence="7" type="ORF">ABVT11_19820</name>
</gene>
<keyword evidence="4 6" id="KW-1133">Transmembrane helix</keyword>
<feature type="transmembrane region" description="Helical" evidence="6">
    <location>
        <begin position="169"/>
        <end position="186"/>
    </location>
</feature>
<reference evidence="7 8" key="1">
    <citation type="submission" date="2024-07" db="EMBL/GenBank/DDBJ databases">
        <title>Uliginosibacterium paludis KCTC:42655.</title>
        <authorList>
            <person name="Kim M.K."/>
        </authorList>
    </citation>
    <scope>NUCLEOTIDE SEQUENCE [LARGE SCALE GENOMIC DNA]</scope>
    <source>
        <strain evidence="7 8">KCTC 42655</strain>
    </source>
</reference>
<comment type="similarity">
    <text evidence="6">Belongs to the BI1 family.</text>
</comment>
<accession>A0ABV2CVY4</accession>
<keyword evidence="3 6" id="KW-0812">Transmembrane</keyword>
<evidence type="ECO:0000256" key="4">
    <source>
        <dbReference type="ARBA" id="ARBA00022989"/>
    </source>
</evidence>
<evidence type="ECO:0000256" key="6">
    <source>
        <dbReference type="RuleBase" id="RU004379"/>
    </source>
</evidence>
<feature type="transmembrane region" description="Helical" evidence="6">
    <location>
        <begin position="25"/>
        <end position="43"/>
    </location>
</feature>
<evidence type="ECO:0000256" key="2">
    <source>
        <dbReference type="ARBA" id="ARBA00022475"/>
    </source>
</evidence>
<protein>
    <submittedName>
        <fullName evidence="7">Bax inhibitor-1/YccA family protein</fullName>
    </submittedName>
</protein>
<evidence type="ECO:0000313" key="7">
    <source>
        <dbReference type="EMBL" id="MET1492095.1"/>
    </source>
</evidence>
<evidence type="ECO:0000256" key="3">
    <source>
        <dbReference type="ARBA" id="ARBA00022692"/>
    </source>
</evidence>
<dbReference type="Proteomes" id="UP001548590">
    <property type="component" value="Unassembled WGS sequence"/>
</dbReference>
<keyword evidence="2" id="KW-1003">Cell membrane</keyword>
<dbReference type="InterPro" id="IPR006214">
    <property type="entry name" value="Bax_inhibitor_1-related"/>
</dbReference>
<proteinExistence type="inferred from homology"/>
<organism evidence="7 8">
    <name type="scientific">Uliginosibacterium paludis</name>
    <dbReference type="NCBI Taxonomy" id="1615952"/>
    <lineage>
        <taxon>Bacteria</taxon>
        <taxon>Pseudomonadati</taxon>
        <taxon>Pseudomonadota</taxon>
        <taxon>Betaproteobacteria</taxon>
        <taxon>Rhodocyclales</taxon>
        <taxon>Zoogloeaceae</taxon>
        <taxon>Uliginosibacterium</taxon>
    </lineage>
</organism>
<feature type="transmembrane region" description="Helical" evidence="6">
    <location>
        <begin position="113"/>
        <end position="133"/>
    </location>
</feature>
<feature type="transmembrane region" description="Helical" evidence="6">
    <location>
        <begin position="145"/>
        <end position="163"/>
    </location>
</feature>
<comment type="subcellular location">
    <subcellularLocation>
        <location evidence="1">Cell membrane</location>
        <topology evidence="1">Multi-pass membrane protein</topology>
    </subcellularLocation>
</comment>